<reference evidence="2 3" key="1">
    <citation type="journal article" date="2015" name="Parasit. Vectors">
        <title>Draft genome of the scabies mite.</title>
        <authorList>
            <person name="Rider S.D.Jr."/>
            <person name="Morgan M.S."/>
            <person name="Arlian L.G."/>
        </authorList>
    </citation>
    <scope>NUCLEOTIDE SEQUENCE [LARGE SCALE GENOMIC DNA]</scope>
    <source>
        <strain evidence="2">Arlian Lab</strain>
    </source>
</reference>
<name>A0A132AHD4_SARSC</name>
<comment type="caution">
    <text evidence="2">The sequence shown here is derived from an EMBL/GenBank/DDBJ whole genome shotgun (WGS) entry which is preliminary data.</text>
</comment>
<proteinExistence type="predicted"/>
<dbReference type="EMBL" id="JXLN01014961">
    <property type="protein sequence ID" value="KPM10333.1"/>
    <property type="molecule type" value="Genomic_DNA"/>
</dbReference>
<feature type="compositionally biased region" description="Acidic residues" evidence="1">
    <location>
        <begin position="127"/>
        <end position="145"/>
    </location>
</feature>
<feature type="region of interest" description="Disordered" evidence="1">
    <location>
        <begin position="56"/>
        <end position="78"/>
    </location>
</feature>
<protein>
    <submittedName>
        <fullName evidence="2">Uncharacterized protein</fullName>
    </submittedName>
</protein>
<organism evidence="2 3">
    <name type="scientific">Sarcoptes scabiei</name>
    <name type="common">Itch mite</name>
    <name type="synonym">Acarus scabiei</name>
    <dbReference type="NCBI Taxonomy" id="52283"/>
    <lineage>
        <taxon>Eukaryota</taxon>
        <taxon>Metazoa</taxon>
        <taxon>Ecdysozoa</taxon>
        <taxon>Arthropoda</taxon>
        <taxon>Chelicerata</taxon>
        <taxon>Arachnida</taxon>
        <taxon>Acari</taxon>
        <taxon>Acariformes</taxon>
        <taxon>Sarcoptiformes</taxon>
        <taxon>Astigmata</taxon>
        <taxon>Psoroptidia</taxon>
        <taxon>Sarcoptoidea</taxon>
        <taxon>Sarcoptidae</taxon>
        <taxon>Sarcoptinae</taxon>
        <taxon>Sarcoptes</taxon>
    </lineage>
</organism>
<sequence length="154" mass="17692">MNGGEKKIDGDLMTTISRLHQQQQQQQCYKCQQFEVKDERIGSPMLSTTPKMIPYLPKQMLSNNNNNNNNSPLVSPRSRQLFGQADVIDEEDEMIFPITDISEENSRQKLNQTQQQQQPRCKSIGVNEDENDLAVDFDDDIDDDNQASKKDSRI</sequence>
<evidence type="ECO:0000256" key="1">
    <source>
        <dbReference type="SAM" id="MobiDB-lite"/>
    </source>
</evidence>
<gene>
    <name evidence="2" type="ORF">QR98_0088870</name>
</gene>
<feature type="region of interest" description="Disordered" evidence="1">
    <location>
        <begin position="99"/>
        <end position="154"/>
    </location>
</feature>
<dbReference type="Proteomes" id="UP000616769">
    <property type="component" value="Unassembled WGS sequence"/>
</dbReference>
<accession>A0A132AHD4</accession>
<dbReference type="VEuPathDB" id="VectorBase:SSCA005722"/>
<evidence type="ECO:0000313" key="3">
    <source>
        <dbReference type="Proteomes" id="UP000616769"/>
    </source>
</evidence>
<evidence type="ECO:0000313" key="2">
    <source>
        <dbReference type="EMBL" id="KPM10333.1"/>
    </source>
</evidence>
<dbReference type="AlphaFoldDB" id="A0A132AHD4"/>